<evidence type="ECO:0000256" key="1">
    <source>
        <dbReference type="ARBA" id="ARBA00004651"/>
    </source>
</evidence>
<dbReference type="InterPro" id="IPR051461">
    <property type="entry name" value="UPF0750_membrane"/>
</dbReference>
<name>A0A367XT64_9MICO</name>
<keyword evidence="4 7" id="KW-1133">Transmembrane helix</keyword>
<evidence type="ECO:0000256" key="5">
    <source>
        <dbReference type="ARBA" id="ARBA00023136"/>
    </source>
</evidence>
<comment type="caution">
    <text evidence="8">The sequence shown here is derived from an EMBL/GenBank/DDBJ whole genome shotgun (WGS) entry which is preliminary data.</text>
</comment>
<gene>
    <name evidence="8" type="ORF">DTO57_14030</name>
</gene>
<reference evidence="8 9" key="1">
    <citation type="submission" date="2018-07" db="EMBL/GenBank/DDBJ databases">
        <title>Microbacterium endoborsara sp. nov., a novel actinobacterium isolated from Borszczowia aralocaspica.</title>
        <authorList>
            <person name="An D."/>
        </authorList>
    </citation>
    <scope>NUCLEOTIDE SEQUENCE [LARGE SCALE GENOMIC DNA]</scope>
    <source>
        <strain evidence="8 9">C1.15228</strain>
    </source>
</reference>
<dbReference type="GO" id="GO:0005886">
    <property type="term" value="C:plasma membrane"/>
    <property type="evidence" value="ECO:0007669"/>
    <property type="project" value="UniProtKB-SubCell"/>
</dbReference>
<proteinExistence type="predicted"/>
<feature type="transmembrane region" description="Helical" evidence="7">
    <location>
        <begin position="160"/>
        <end position="181"/>
    </location>
</feature>
<dbReference type="AlphaFoldDB" id="A0A367XT64"/>
<feature type="region of interest" description="Disordered" evidence="6">
    <location>
        <begin position="223"/>
        <end position="245"/>
    </location>
</feature>
<evidence type="ECO:0000313" key="8">
    <source>
        <dbReference type="EMBL" id="RCK56816.1"/>
    </source>
</evidence>
<protein>
    <submittedName>
        <fullName evidence="8">YitT family protein</fullName>
    </submittedName>
</protein>
<evidence type="ECO:0000256" key="4">
    <source>
        <dbReference type="ARBA" id="ARBA00022989"/>
    </source>
</evidence>
<dbReference type="Pfam" id="PF02588">
    <property type="entry name" value="YitT_membrane"/>
    <property type="match status" value="1"/>
</dbReference>
<evidence type="ECO:0000256" key="7">
    <source>
        <dbReference type="SAM" id="Phobius"/>
    </source>
</evidence>
<feature type="transmembrane region" description="Helical" evidence="7">
    <location>
        <begin position="120"/>
        <end position="140"/>
    </location>
</feature>
<keyword evidence="2" id="KW-1003">Cell membrane</keyword>
<dbReference type="EMBL" id="QORO01000007">
    <property type="protein sequence ID" value="RCK56816.1"/>
    <property type="molecule type" value="Genomic_DNA"/>
</dbReference>
<keyword evidence="9" id="KW-1185">Reference proteome</keyword>
<accession>A0A367XT64</accession>
<keyword evidence="5 7" id="KW-0472">Membrane</keyword>
<dbReference type="PANTHER" id="PTHR33545:SF5">
    <property type="entry name" value="UPF0750 MEMBRANE PROTEIN YITT"/>
    <property type="match status" value="1"/>
</dbReference>
<feature type="transmembrane region" description="Helical" evidence="7">
    <location>
        <begin position="187"/>
        <end position="204"/>
    </location>
</feature>
<dbReference type="OrthoDB" id="3296441at2"/>
<feature type="compositionally biased region" description="Low complexity" evidence="6">
    <location>
        <begin position="236"/>
        <end position="245"/>
    </location>
</feature>
<dbReference type="PANTHER" id="PTHR33545">
    <property type="entry name" value="UPF0750 MEMBRANE PROTEIN YITT-RELATED"/>
    <property type="match status" value="1"/>
</dbReference>
<dbReference type="Proteomes" id="UP000253508">
    <property type="component" value="Unassembled WGS sequence"/>
</dbReference>
<evidence type="ECO:0000313" key="9">
    <source>
        <dbReference type="Proteomes" id="UP000253508"/>
    </source>
</evidence>
<evidence type="ECO:0000256" key="2">
    <source>
        <dbReference type="ARBA" id="ARBA00022475"/>
    </source>
</evidence>
<comment type="subcellular location">
    <subcellularLocation>
        <location evidence="1">Cell membrane</location>
        <topology evidence="1">Multi-pass membrane protein</topology>
    </subcellularLocation>
</comment>
<organism evidence="8 9">
    <name type="scientific">Microbacterium sorbitolivorans</name>
    <dbReference type="NCBI Taxonomy" id="1867410"/>
    <lineage>
        <taxon>Bacteria</taxon>
        <taxon>Bacillati</taxon>
        <taxon>Actinomycetota</taxon>
        <taxon>Actinomycetes</taxon>
        <taxon>Micrococcales</taxon>
        <taxon>Microbacteriaceae</taxon>
        <taxon>Microbacterium</taxon>
    </lineage>
</organism>
<dbReference type="InterPro" id="IPR003740">
    <property type="entry name" value="YitT"/>
</dbReference>
<evidence type="ECO:0000256" key="6">
    <source>
        <dbReference type="SAM" id="MobiDB-lite"/>
    </source>
</evidence>
<keyword evidence="3 7" id="KW-0812">Transmembrane</keyword>
<evidence type="ECO:0000256" key="3">
    <source>
        <dbReference type="ARBA" id="ARBA00022692"/>
    </source>
</evidence>
<feature type="transmembrane region" description="Helical" evidence="7">
    <location>
        <begin position="23"/>
        <end position="43"/>
    </location>
</feature>
<feature type="transmembrane region" description="Helical" evidence="7">
    <location>
        <begin position="63"/>
        <end position="81"/>
    </location>
</feature>
<feature type="transmembrane region" description="Helical" evidence="7">
    <location>
        <begin position="88"/>
        <end position="108"/>
    </location>
</feature>
<sequence length="245" mass="25487">MDDVATDIPVPHPAPQHSVLDDVLGILCGTIVVSIGLFLLRAGGVVTGGTAGLTLLLDYTTPIPFGVWFVVINLPFFALAIRGKGWGFVLRSALAIGLVSAFASFHALPGIGTIGDIELNPFYAAVTGSVVASVGVIVLFRHGASMGGFNIVGLILQDKLGWRAGYTMMVGDACVVLASLAISTWQVLLASALGVVTMNLIIALNHRPGRYVAVTAGRRATASVRTSRRADPSRPTARAGGARTR</sequence>